<evidence type="ECO:0000259" key="1">
    <source>
        <dbReference type="Pfam" id="PF03050"/>
    </source>
</evidence>
<reference evidence="2 3" key="1">
    <citation type="journal article" date="2015" name="Genome Announc.">
        <title>Draft Genome Sequences of Marine Isolates of Thalassomonas viridans and Thalassomonas actiniarum.</title>
        <authorList>
            <person name="Olonade I."/>
            <person name="van Zyl L.J."/>
            <person name="Trindade M."/>
        </authorList>
    </citation>
    <scope>NUCLEOTIDE SEQUENCE [LARGE SCALE GENOMIC DNA]</scope>
    <source>
        <strain evidence="2 3">A5K-106</strain>
    </source>
</reference>
<gene>
    <name evidence="2" type="ORF">SG35_026580</name>
</gene>
<dbReference type="AlphaFoldDB" id="A0AAE9YX68"/>
<dbReference type="Proteomes" id="UP000032568">
    <property type="component" value="Chromosome"/>
</dbReference>
<reference evidence="2 3" key="2">
    <citation type="journal article" date="2022" name="Mar. Drugs">
        <title>Bioassay-Guided Fractionation Leads to the Detection of Cholic Acid Generated by the Rare Thalassomonas sp.</title>
        <authorList>
            <person name="Pheiffer F."/>
            <person name="Schneider Y.K."/>
            <person name="Hansen E.H."/>
            <person name="Andersen J.H."/>
            <person name="Isaksson J."/>
            <person name="Busche T."/>
            <person name="R C."/>
            <person name="Kalinowski J."/>
            <person name="Zyl L.V."/>
            <person name="Trindade M."/>
        </authorList>
    </citation>
    <scope>NUCLEOTIDE SEQUENCE [LARGE SCALE GENOMIC DNA]</scope>
    <source>
        <strain evidence="2 3">A5K-106</strain>
    </source>
</reference>
<dbReference type="KEGG" id="tact:SG35_026580"/>
<evidence type="ECO:0000313" key="3">
    <source>
        <dbReference type="Proteomes" id="UP000032568"/>
    </source>
</evidence>
<organism evidence="2 3">
    <name type="scientific">Thalassomonas actiniarum</name>
    <dbReference type="NCBI Taxonomy" id="485447"/>
    <lineage>
        <taxon>Bacteria</taxon>
        <taxon>Pseudomonadati</taxon>
        <taxon>Pseudomonadota</taxon>
        <taxon>Gammaproteobacteria</taxon>
        <taxon>Alteromonadales</taxon>
        <taxon>Colwelliaceae</taxon>
        <taxon>Thalassomonas</taxon>
    </lineage>
</organism>
<name>A0AAE9YX68_9GAMM</name>
<sequence length="63" mass="7157">MNQWPKLVRYVEEGNLSIDNNRAERAVKPFVIGRKTGYSRIRSAVPRPAPHSAALLKQRKPMG</sequence>
<dbReference type="InterPro" id="IPR004291">
    <property type="entry name" value="Transposase_IS66_central"/>
</dbReference>
<feature type="domain" description="Transposase IS66 central" evidence="1">
    <location>
        <begin position="2"/>
        <end position="36"/>
    </location>
</feature>
<dbReference type="Pfam" id="PF03050">
    <property type="entry name" value="DDE_Tnp_IS66"/>
    <property type="match status" value="1"/>
</dbReference>
<accession>A0AAE9YX68</accession>
<evidence type="ECO:0000313" key="2">
    <source>
        <dbReference type="EMBL" id="WDE02044.1"/>
    </source>
</evidence>
<proteinExistence type="predicted"/>
<protein>
    <submittedName>
        <fullName evidence="2">Transposase</fullName>
    </submittedName>
</protein>
<keyword evidence="3" id="KW-1185">Reference proteome</keyword>
<dbReference type="EMBL" id="CP059735">
    <property type="protein sequence ID" value="WDE02044.1"/>
    <property type="molecule type" value="Genomic_DNA"/>
</dbReference>